<keyword evidence="2" id="KW-0808">Transferase</keyword>
<keyword evidence="2" id="KW-0489">Methyltransferase</keyword>
<dbReference type="GO" id="GO:0008757">
    <property type="term" value="F:S-adenosylmethionine-dependent methyltransferase activity"/>
    <property type="evidence" value="ECO:0007669"/>
    <property type="project" value="InterPro"/>
</dbReference>
<reference evidence="2 3" key="1">
    <citation type="submission" date="2020-12" db="EMBL/GenBank/DDBJ databases">
        <title>Identification and biosynthesis of polyene macrolides produced by Streptomyces alfalfae Men-myco-93-63.</title>
        <authorList>
            <person name="Liu D."/>
            <person name="Li Y."/>
            <person name="Liu L."/>
            <person name="Han X."/>
            <person name="Shen F."/>
        </authorList>
    </citation>
    <scope>NUCLEOTIDE SEQUENCE [LARGE SCALE GENOMIC DNA]</scope>
    <source>
        <strain evidence="2 3">Men-myco-93-63</strain>
    </source>
</reference>
<sequence length="164" mass="18025">MTAALHALPVRPGSVDRAKIDRVLMHVEEPDAALAQLHRVTRPGALVGLVEPDWDTLAVDAEDLRTSRAFTRYTAEKAVRHGTIGRGLGRFAETAGFRVETVIATAPVFRDLADADHTLGIGRNMRHAINAGYVERDRGERWFAGLAEGPFYASFTLVTVICFR</sequence>
<organism evidence="2 3">
    <name type="scientific">Streptomyces alfalfae</name>
    <dbReference type="NCBI Taxonomy" id="1642299"/>
    <lineage>
        <taxon>Bacteria</taxon>
        <taxon>Bacillati</taxon>
        <taxon>Actinomycetota</taxon>
        <taxon>Actinomycetes</taxon>
        <taxon>Kitasatosporales</taxon>
        <taxon>Streptomycetaceae</taxon>
        <taxon>Streptomyces</taxon>
    </lineage>
</organism>
<dbReference type="GO" id="GO:0032259">
    <property type="term" value="P:methylation"/>
    <property type="evidence" value="ECO:0007669"/>
    <property type="project" value="UniProtKB-KW"/>
</dbReference>
<dbReference type="Proteomes" id="UP000596130">
    <property type="component" value="Chromosome"/>
</dbReference>
<evidence type="ECO:0000313" key="3">
    <source>
        <dbReference type="Proteomes" id="UP000596130"/>
    </source>
</evidence>
<evidence type="ECO:0000259" key="1">
    <source>
        <dbReference type="Pfam" id="PF08241"/>
    </source>
</evidence>
<accession>A0A7T4U1M1</accession>
<dbReference type="InterPro" id="IPR029063">
    <property type="entry name" value="SAM-dependent_MTases_sf"/>
</dbReference>
<gene>
    <name evidence="2" type="ORF">I8755_02710</name>
</gene>
<proteinExistence type="predicted"/>
<dbReference type="Gene3D" id="3.40.50.150">
    <property type="entry name" value="Vaccinia Virus protein VP39"/>
    <property type="match status" value="1"/>
</dbReference>
<name>A0A7T4U1M1_9ACTN</name>
<dbReference type="EMBL" id="CP065959">
    <property type="protein sequence ID" value="QQC93555.1"/>
    <property type="molecule type" value="Genomic_DNA"/>
</dbReference>
<dbReference type="InterPro" id="IPR013216">
    <property type="entry name" value="Methyltransf_11"/>
</dbReference>
<protein>
    <submittedName>
        <fullName evidence="2">Methyltransferase domain-containing protein</fullName>
    </submittedName>
</protein>
<dbReference type="Pfam" id="PF08241">
    <property type="entry name" value="Methyltransf_11"/>
    <property type="match status" value="1"/>
</dbReference>
<dbReference type="SUPFAM" id="SSF53335">
    <property type="entry name" value="S-adenosyl-L-methionine-dependent methyltransferases"/>
    <property type="match status" value="1"/>
</dbReference>
<dbReference type="AlphaFoldDB" id="A0A7T4U1M1"/>
<evidence type="ECO:0000313" key="2">
    <source>
        <dbReference type="EMBL" id="QQC93555.1"/>
    </source>
</evidence>
<feature type="domain" description="Methyltransferase type 11" evidence="1">
    <location>
        <begin position="3"/>
        <end position="46"/>
    </location>
</feature>